<keyword evidence="2" id="KW-1185">Reference proteome</keyword>
<dbReference type="EMBL" id="MSDW01000001">
    <property type="protein sequence ID" value="OKY78807.1"/>
    <property type="molecule type" value="Genomic_DNA"/>
</dbReference>
<reference evidence="1" key="1">
    <citation type="submission" date="2016-12" db="EMBL/GenBank/DDBJ databases">
        <title>Discovery of methanogenic haloarchaea.</title>
        <authorList>
            <person name="Sorokin D.Y."/>
            <person name="Makarova K.S."/>
            <person name="Abbas B."/>
            <person name="Ferrer M."/>
            <person name="Golyshin P.N."/>
        </authorList>
    </citation>
    <scope>NUCLEOTIDE SEQUENCE [LARGE SCALE GENOMIC DNA]</scope>
    <source>
        <strain evidence="1">HMET1</strain>
    </source>
</reference>
<protein>
    <submittedName>
        <fullName evidence="1">Uncharacterized protein</fullName>
    </submittedName>
</protein>
<accession>A0A1Q6DWS7</accession>
<evidence type="ECO:0000313" key="2">
    <source>
        <dbReference type="Proteomes" id="UP000185744"/>
    </source>
</evidence>
<name>A0A1Q6DWS7_METT1</name>
<dbReference type="AlphaFoldDB" id="A0A1Q6DWS7"/>
<organism evidence="1 2">
    <name type="scientific">Methanohalarchaeum thermophilum</name>
    <dbReference type="NCBI Taxonomy" id="1903181"/>
    <lineage>
        <taxon>Archaea</taxon>
        <taxon>Methanobacteriati</taxon>
        <taxon>Methanobacteriota</taxon>
        <taxon>Methanonatronarchaeia</taxon>
        <taxon>Methanonatronarchaeales</taxon>
        <taxon>Methanonatronarchaeaceae</taxon>
        <taxon>Candidatus Methanohalarchaeum</taxon>
    </lineage>
</organism>
<proteinExistence type="predicted"/>
<gene>
    <name evidence="1" type="ORF">BTN85_1310</name>
</gene>
<dbReference type="InParanoid" id="A0A1Q6DWS7"/>
<evidence type="ECO:0000313" key="1">
    <source>
        <dbReference type="EMBL" id="OKY78807.1"/>
    </source>
</evidence>
<dbReference type="Proteomes" id="UP000185744">
    <property type="component" value="Unassembled WGS sequence"/>
</dbReference>
<comment type="caution">
    <text evidence="1">The sequence shown here is derived from an EMBL/GenBank/DDBJ whole genome shotgun (WGS) entry which is preliminary data.</text>
</comment>
<sequence length="63" mass="7471">MKQRTFKDFKEEKEFEEVENGLVGLNAEPSQEIDLKPVDSVIMNLPFTRKESIAKFSKKYIRY</sequence>